<dbReference type="GO" id="GO:0000724">
    <property type="term" value="P:double-strand break repair via homologous recombination"/>
    <property type="evidence" value="ECO:0007669"/>
    <property type="project" value="TreeGrafter"/>
</dbReference>
<feature type="region of interest" description="Disordered" evidence="5">
    <location>
        <begin position="335"/>
        <end position="371"/>
    </location>
</feature>
<dbReference type="Gene3D" id="3.30.390.80">
    <property type="entry name" value="DNA repair protein Rad52/59/22"/>
    <property type="match status" value="1"/>
</dbReference>
<dbReference type="Proteomes" id="UP000199071">
    <property type="component" value="Unassembled WGS sequence"/>
</dbReference>
<dbReference type="RefSeq" id="WP_175478437.1">
    <property type="nucleotide sequence ID" value="NZ_FMXQ01000005.1"/>
</dbReference>
<evidence type="ECO:0000256" key="2">
    <source>
        <dbReference type="ARBA" id="ARBA00022763"/>
    </source>
</evidence>
<keyword evidence="7" id="KW-1185">Reference proteome</keyword>
<dbReference type="SUPFAM" id="SSF54768">
    <property type="entry name" value="dsRNA-binding domain-like"/>
    <property type="match status" value="1"/>
</dbReference>
<name>A0A1G6CW46_9HYPH</name>
<reference evidence="6 7" key="1">
    <citation type="submission" date="2016-10" db="EMBL/GenBank/DDBJ databases">
        <authorList>
            <person name="de Groot N.N."/>
        </authorList>
    </citation>
    <scope>NUCLEOTIDE SEQUENCE [LARGE SCALE GENOMIC DNA]</scope>
    <source>
        <strain evidence="6 7">ATCC 35022</strain>
    </source>
</reference>
<feature type="region of interest" description="Disordered" evidence="5">
    <location>
        <begin position="161"/>
        <end position="193"/>
    </location>
</feature>
<accession>A0A1G6CW46</accession>
<dbReference type="InterPro" id="IPR010373">
    <property type="entry name" value="DUF968"/>
</dbReference>
<keyword evidence="3" id="KW-0233">DNA recombination</keyword>
<organism evidence="6 7">
    <name type="scientific">Bauldia litoralis</name>
    <dbReference type="NCBI Taxonomy" id="665467"/>
    <lineage>
        <taxon>Bacteria</taxon>
        <taxon>Pseudomonadati</taxon>
        <taxon>Pseudomonadota</taxon>
        <taxon>Alphaproteobacteria</taxon>
        <taxon>Hyphomicrobiales</taxon>
        <taxon>Kaistiaceae</taxon>
        <taxon>Bauldia</taxon>
    </lineage>
</organism>
<keyword evidence="2" id="KW-0227">DNA damage</keyword>
<dbReference type="EMBL" id="FMXQ01000005">
    <property type="protein sequence ID" value="SDB37076.1"/>
    <property type="molecule type" value="Genomic_DNA"/>
</dbReference>
<evidence type="ECO:0000256" key="3">
    <source>
        <dbReference type="ARBA" id="ARBA00023172"/>
    </source>
</evidence>
<evidence type="ECO:0000256" key="5">
    <source>
        <dbReference type="SAM" id="MobiDB-lite"/>
    </source>
</evidence>
<dbReference type="AlphaFoldDB" id="A0A1G6CW46"/>
<dbReference type="PANTHER" id="PTHR12132:SF1">
    <property type="entry name" value="DNA REPAIR PROTEIN RAD52 HOMOLOG"/>
    <property type="match status" value="1"/>
</dbReference>
<keyword evidence="4" id="KW-0234">DNA repair</keyword>
<protein>
    <recommendedName>
        <fullName evidence="8">DUF968 domain-containing protein</fullName>
    </recommendedName>
</protein>
<evidence type="ECO:0000256" key="1">
    <source>
        <dbReference type="ARBA" id="ARBA00006638"/>
    </source>
</evidence>
<dbReference type="GO" id="GO:0006312">
    <property type="term" value="P:mitotic recombination"/>
    <property type="evidence" value="ECO:0007669"/>
    <property type="project" value="TreeGrafter"/>
</dbReference>
<dbReference type="GO" id="GO:0045002">
    <property type="term" value="P:double-strand break repair via single-strand annealing"/>
    <property type="evidence" value="ECO:0007669"/>
    <property type="project" value="TreeGrafter"/>
</dbReference>
<dbReference type="InterPro" id="IPR007232">
    <property type="entry name" value="Rad52_Rad59_Rad22"/>
</dbReference>
<dbReference type="PANTHER" id="PTHR12132">
    <property type="entry name" value="DNA REPAIR AND RECOMBINATION PROTEIN RAD52, RAD59"/>
    <property type="match status" value="1"/>
</dbReference>
<gene>
    <name evidence="6" type="ORF">SAMN02982931_02826</name>
</gene>
<sequence length="371" mass="40227">MGFTDKQVRALARGVPARAVRSRLRAGRELSYIEGWYVISQANRIFGFDGWDRETVETKCVMVREARGTVTTIYAARVRITVRTEESVIVRDGHGTGEAHGESAGEVHDRALKAAETDATKRALATFGKAFGLELYAGGRRATRPVVRDEPELATTKLANATGGVPLPSERYNGAKLQDGGLEQSVPPEERTSPVAPDAVAKAASGELACAVATSSVENRVGPNPPVPTYGASGRGRIEKAALTFPEPHRIRDKDHLRFVASQPCLLCSTTPSDAHHVRFAQPRAMSRKVGDDFTVPLCRKHHRDLHHFGNEAAFWHDMGIDPLGIAGDLWEETERQRSRSTGADQGAKGQAVRSALSPARARGSNRPRCG</sequence>
<dbReference type="Pfam" id="PF04098">
    <property type="entry name" value="Rad52_Rad22"/>
    <property type="match status" value="1"/>
</dbReference>
<dbReference type="InterPro" id="IPR042525">
    <property type="entry name" value="Rad52_Rad59_Rad22_sf"/>
</dbReference>
<evidence type="ECO:0000313" key="6">
    <source>
        <dbReference type="EMBL" id="SDB37076.1"/>
    </source>
</evidence>
<dbReference type="STRING" id="665467.SAMN02982931_02826"/>
<evidence type="ECO:0008006" key="8">
    <source>
        <dbReference type="Google" id="ProtNLM"/>
    </source>
</evidence>
<comment type="similarity">
    <text evidence="1">Belongs to the RAD52 family.</text>
</comment>
<dbReference type="Pfam" id="PF06147">
    <property type="entry name" value="DUF968"/>
    <property type="match status" value="1"/>
</dbReference>
<evidence type="ECO:0000256" key="4">
    <source>
        <dbReference type="ARBA" id="ARBA00023204"/>
    </source>
</evidence>
<proteinExistence type="inferred from homology"/>
<evidence type="ECO:0000313" key="7">
    <source>
        <dbReference type="Proteomes" id="UP000199071"/>
    </source>
</evidence>
<dbReference type="InterPro" id="IPR041247">
    <property type="entry name" value="Rad52_fam"/>
</dbReference>